<keyword evidence="1 6" id="KW-0489">Methyltransferase</keyword>
<protein>
    <submittedName>
        <fullName evidence="6">SAM-dependent methyltransferase</fullName>
    </submittedName>
    <submittedName>
        <fullName evidence="5">rRNA adenine N-6-methyltransferase family protein</fullName>
    </submittedName>
</protein>
<name>A0A1J9UM58_9BACI</name>
<evidence type="ECO:0000256" key="2">
    <source>
        <dbReference type="ARBA" id="ARBA00022679"/>
    </source>
</evidence>
<dbReference type="Proteomes" id="UP001309448">
    <property type="component" value="Unassembled WGS sequence"/>
</dbReference>
<evidence type="ECO:0000256" key="1">
    <source>
        <dbReference type="ARBA" id="ARBA00022603"/>
    </source>
</evidence>
<gene>
    <name evidence="6" type="ORF">BAU28_01110</name>
    <name evidence="5" type="ORF">P4U88_19140</name>
</gene>
<dbReference type="CDD" id="cd02440">
    <property type="entry name" value="AdoMet_MTases"/>
    <property type="match status" value="1"/>
</dbReference>
<dbReference type="GeneID" id="87593026"/>
<evidence type="ECO:0000256" key="3">
    <source>
        <dbReference type="ARBA" id="ARBA00022691"/>
    </source>
</evidence>
<reference evidence="6 7" key="1">
    <citation type="submission" date="2016-06" db="EMBL/GenBank/DDBJ databases">
        <title>First insights into the genetic diversity and population structure of in the Bacillus cereus group bacteria from diverse marine environments.</title>
        <authorList>
            <person name="Liu Y."/>
            <person name="Lai Q."/>
            <person name="Shao Z."/>
        </authorList>
    </citation>
    <scope>NUCLEOTIDE SEQUENCE [LARGE SCALE GENOMIC DNA]</scope>
    <source>
        <strain evidence="6 7">NH24A2</strain>
    </source>
</reference>
<accession>A0A1J9UM58</accession>
<dbReference type="AlphaFoldDB" id="A0A1J9UM58"/>
<dbReference type="Gene3D" id="3.40.50.150">
    <property type="entry name" value="Vaccinia Virus protein VP39"/>
    <property type="match status" value="1"/>
</dbReference>
<dbReference type="SUPFAM" id="SSF53335">
    <property type="entry name" value="S-adenosyl-L-methionine-dependent methyltransferases"/>
    <property type="match status" value="1"/>
</dbReference>
<dbReference type="GO" id="GO:0032259">
    <property type="term" value="P:methylation"/>
    <property type="evidence" value="ECO:0007669"/>
    <property type="project" value="UniProtKB-KW"/>
</dbReference>
<dbReference type="Pfam" id="PF00398">
    <property type="entry name" value="RrnaAD"/>
    <property type="match status" value="1"/>
</dbReference>
<keyword evidence="4" id="KW-0694">RNA-binding</keyword>
<reference evidence="5 8" key="2">
    <citation type="submission" date="2023-03" db="EMBL/GenBank/DDBJ databases">
        <title>Bacillus Genome Sequencing.</title>
        <authorList>
            <person name="Dunlap C."/>
        </authorList>
    </citation>
    <scope>NUCLEOTIDE SEQUENCE [LARGE SCALE GENOMIC DNA]</scope>
    <source>
        <strain evidence="5 8">B-615</strain>
    </source>
</reference>
<comment type="caution">
    <text evidence="6">The sequence shown here is derived from an EMBL/GenBank/DDBJ whole genome shotgun (WGS) entry which is preliminary data.</text>
</comment>
<sequence length="185" mass="21829">MHVLRFLSEYIKHPRTVGAVLSSSKQLAKQMVAPINFEQAKCIIEYGPGTGVFTEQLIQHKHNETVLLIIENNARFYRILHERYSHMENVYIIHDSAEYTEKYVQKYKINQVDYIISGLPFTSLSLDTSTKILQVTKEVLREEGKFITFQYTRFKQQFFRSFFANIEVKKINWNIPPAFVFTCFM</sequence>
<keyword evidence="3" id="KW-0949">S-adenosyl-L-methionine</keyword>
<evidence type="ECO:0000313" key="6">
    <source>
        <dbReference type="EMBL" id="OJD77866.1"/>
    </source>
</evidence>
<dbReference type="Proteomes" id="UP000182788">
    <property type="component" value="Unassembled WGS sequence"/>
</dbReference>
<evidence type="ECO:0000313" key="8">
    <source>
        <dbReference type="Proteomes" id="UP001309448"/>
    </source>
</evidence>
<keyword evidence="2 6" id="KW-0808">Transferase</keyword>
<evidence type="ECO:0000256" key="4">
    <source>
        <dbReference type="ARBA" id="ARBA00022884"/>
    </source>
</evidence>
<dbReference type="EMBL" id="JARMDB010000011">
    <property type="protein sequence ID" value="MED1567999.1"/>
    <property type="molecule type" value="Genomic_DNA"/>
</dbReference>
<dbReference type="RefSeq" id="WP_002172441.1">
    <property type="nucleotide sequence ID" value="NZ_CBCSHB010000029.1"/>
</dbReference>
<proteinExistence type="predicted"/>
<dbReference type="EMBL" id="MAOI01000079">
    <property type="protein sequence ID" value="OJD77866.1"/>
    <property type="molecule type" value="Genomic_DNA"/>
</dbReference>
<dbReference type="InterPro" id="IPR001737">
    <property type="entry name" value="KsgA/Erm"/>
</dbReference>
<dbReference type="GO" id="GO:0003723">
    <property type="term" value="F:RNA binding"/>
    <property type="evidence" value="ECO:0007669"/>
    <property type="project" value="UniProtKB-KW"/>
</dbReference>
<evidence type="ECO:0000313" key="5">
    <source>
        <dbReference type="EMBL" id="MED1567999.1"/>
    </source>
</evidence>
<dbReference type="GO" id="GO:0008168">
    <property type="term" value="F:methyltransferase activity"/>
    <property type="evidence" value="ECO:0007669"/>
    <property type="project" value="UniProtKB-KW"/>
</dbReference>
<dbReference type="InterPro" id="IPR029063">
    <property type="entry name" value="SAM-dependent_MTases_sf"/>
</dbReference>
<evidence type="ECO:0000313" key="7">
    <source>
        <dbReference type="Proteomes" id="UP000182788"/>
    </source>
</evidence>
<keyword evidence="8" id="KW-1185">Reference proteome</keyword>
<organism evidence="6 7">
    <name type="scientific">Bacillus paramycoides</name>
    <dbReference type="NCBI Taxonomy" id="2026194"/>
    <lineage>
        <taxon>Bacteria</taxon>
        <taxon>Bacillati</taxon>
        <taxon>Bacillota</taxon>
        <taxon>Bacilli</taxon>
        <taxon>Bacillales</taxon>
        <taxon>Bacillaceae</taxon>
        <taxon>Bacillus</taxon>
        <taxon>Bacillus cereus group</taxon>
    </lineage>
</organism>